<comment type="caution">
    <text evidence="1">The sequence shown here is derived from an EMBL/GenBank/DDBJ whole genome shotgun (WGS) entry which is preliminary data.</text>
</comment>
<organism evidence="1 2">
    <name type="scientific">Handroanthus impetiginosus</name>
    <dbReference type="NCBI Taxonomy" id="429701"/>
    <lineage>
        <taxon>Eukaryota</taxon>
        <taxon>Viridiplantae</taxon>
        <taxon>Streptophyta</taxon>
        <taxon>Embryophyta</taxon>
        <taxon>Tracheophyta</taxon>
        <taxon>Spermatophyta</taxon>
        <taxon>Magnoliopsida</taxon>
        <taxon>eudicotyledons</taxon>
        <taxon>Gunneridae</taxon>
        <taxon>Pentapetalae</taxon>
        <taxon>asterids</taxon>
        <taxon>lamiids</taxon>
        <taxon>Lamiales</taxon>
        <taxon>Bignoniaceae</taxon>
        <taxon>Crescentiina</taxon>
        <taxon>Tabebuia alliance</taxon>
        <taxon>Handroanthus</taxon>
    </lineage>
</organism>
<protein>
    <submittedName>
        <fullName evidence="1">Uncharacterized protein</fullName>
    </submittedName>
</protein>
<gene>
    <name evidence="1" type="ORF">CDL12_22619</name>
</gene>
<dbReference type="AlphaFoldDB" id="A0A2G9GI14"/>
<keyword evidence="2" id="KW-1185">Reference proteome</keyword>
<dbReference type="EMBL" id="NKXS01004997">
    <property type="protein sequence ID" value="PIN04842.1"/>
    <property type="molecule type" value="Genomic_DNA"/>
</dbReference>
<sequence length="93" mass="10510">MPSPIAPNVPNNISRMSKQSAYLKMTVKELDFLVFPSAIFSSFSFDNFEFSGEYIFSTLKATKTLPLENAINPALFESLQSQCHPYHDILIMT</sequence>
<accession>A0A2G9GI14</accession>
<proteinExistence type="predicted"/>
<name>A0A2G9GI14_9LAMI</name>
<reference evidence="2" key="1">
    <citation type="journal article" date="2018" name="Gigascience">
        <title>Genome assembly of the Pink Ipe (Handroanthus impetiginosus, Bignoniaceae), a highly valued, ecologically keystone Neotropical timber forest tree.</title>
        <authorList>
            <person name="Silva-Junior O.B."/>
            <person name="Grattapaglia D."/>
            <person name="Novaes E."/>
            <person name="Collevatti R.G."/>
        </authorList>
    </citation>
    <scope>NUCLEOTIDE SEQUENCE [LARGE SCALE GENOMIC DNA]</scope>
    <source>
        <strain evidence="2">cv. UFG-1</strain>
    </source>
</reference>
<dbReference type="Proteomes" id="UP000231279">
    <property type="component" value="Unassembled WGS sequence"/>
</dbReference>
<evidence type="ECO:0000313" key="1">
    <source>
        <dbReference type="EMBL" id="PIN04842.1"/>
    </source>
</evidence>
<evidence type="ECO:0000313" key="2">
    <source>
        <dbReference type="Proteomes" id="UP000231279"/>
    </source>
</evidence>